<accession>A0A6A6R4C0</accession>
<feature type="compositionally biased region" description="Basic and acidic residues" evidence="1">
    <location>
        <begin position="94"/>
        <end position="105"/>
    </location>
</feature>
<feature type="region of interest" description="Disordered" evidence="1">
    <location>
        <begin position="94"/>
        <end position="155"/>
    </location>
</feature>
<sequence length="252" mass="28024">MLNPVMLEVIKRLDTALSEYQGAITQTNQSVASPPMRDRRTVTDNDGSVTLRRMTEKEVAEHERNGGKRRVATPPGMVEIETDNSRRRVTLRRLTEEEAERERNRKQTTPIPGESLRVKVDGDGGATLRRLTEEEAAAERQRARRERRDKAGVVSDGNGLEPFGCGLDGGTREKVTLSRIVELLALLELHSDFWWTARGLKASSSSLRSISITGCCDVGEAKLAIIDIPNCLKRGLFSDGIESIYADNHRPS</sequence>
<reference evidence="2" key="1">
    <citation type="journal article" date="2020" name="Stud. Mycol.">
        <title>101 Dothideomycetes genomes: a test case for predicting lifestyles and emergence of pathogens.</title>
        <authorList>
            <person name="Haridas S."/>
            <person name="Albert R."/>
            <person name="Binder M."/>
            <person name="Bloem J."/>
            <person name="Labutti K."/>
            <person name="Salamov A."/>
            <person name="Andreopoulos B."/>
            <person name="Baker S."/>
            <person name="Barry K."/>
            <person name="Bills G."/>
            <person name="Bluhm B."/>
            <person name="Cannon C."/>
            <person name="Castanera R."/>
            <person name="Culley D."/>
            <person name="Daum C."/>
            <person name="Ezra D."/>
            <person name="Gonzalez J."/>
            <person name="Henrissat B."/>
            <person name="Kuo A."/>
            <person name="Liang C."/>
            <person name="Lipzen A."/>
            <person name="Lutzoni F."/>
            <person name="Magnuson J."/>
            <person name="Mondo S."/>
            <person name="Nolan M."/>
            <person name="Ohm R."/>
            <person name="Pangilinan J."/>
            <person name="Park H.-J."/>
            <person name="Ramirez L."/>
            <person name="Alfaro M."/>
            <person name="Sun H."/>
            <person name="Tritt A."/>
            <person name="Yoshinaga Y."/>
            <person name="Zwiers L.-H."/>
            <person name="Turgeon B."/>
            <person name="Goodwin S."/>
            <person name="Spatafora J."/>
            <person name="Crous P."/>
            <person name="Grigoriev I."/>
        </authorList>
    </citation>
    <scope>NUCLEOTIDE SEQUENCE</scope>
    <source>
        <strain evidence="2">CBS 269.34</strain>
    </source>
</reference>
<dbReference type="Proteomes" id="UP000799750">
    <property type="component" value="Unassembled WGS sequence"/>
</dbReference>
<evidence type="ECO:0000313" key="3">
    <source>
        <dbReference type="Proteomes" id="UP000799750"/>
    </source>
</evidence>
<evidence type="ECO:0000256" key="1">
    <source>
        <dbReference type="SAM" id="MobiDB-lite"/>
    </source>
</evidence>
<keyword evidence="3" id="KW-1185">Reference proteome</keyword>
<name>A0A6A6R4C0_9PEZI</name>
<feature type="compositionally biased region" description="Basic and acidic residues" evidence="1">
    <location>
        <begin position="130"/>
        <end position="151"/>
    </location>
</feature>
<proteinExistence type="predicted"/>
<dbReference type="EMBL" id="MU004185">
    <property type="protein sequence ID" value="KAF2498277.1"/>
    <property type="molecule type" value="Genomic_DNA"/>
</dbReference>
<protein>
    <submittedName>
        <fullName evidence="2">Uncharacterized protein</fullName>
    </submittedName>
</protein>
<dbReference type="AlphaFoldDB" id="A0A6A6R4C0"/>
<gene>
    <name evidence="2" type="ORF">BU16DRAFT_536329</name>
</gene>
<organism evidence="2 3">
    <name type="scientific">Lophium mytilinum</name>
    <dbReference type="NCBI Taxonomy" id="390894"/>
    <lineage>
        <taxon>Eukaryota</taxon>
        <taxon>Fungi</taxon>
        <taxon>Dikarya</taxon>
        <taxon>Ascomycota</taxon>
        <taxon>Pezizomycotina</taxon>
        <taxon>Dothideomycetes</taxon>
        <taxon>Pleosporomycetidae</taxon>
        <taxon>Mytilinidiales</taxon>
        <taxon>Mytilinidiaceae</taxon>
        <taxon>Lophium</taxon>
    </lineage>
</organism>
<evidence type="ECO:0000313" key="2">
    <source>
        <dbReference type="EMBL" id="KAF2498277.1"/>
    </source>
</evidence>